<keyword evidence="1" id="KW-0812">Transmembrane</keyword>
<evidence type="ECO:0000313" key="2">
    <source>
        <dbReference type="EMBL" id="AAB53653.1"/>
    </source>
</evidence>
<feature type="transmembrane region" description="Helical" evidence="1">
    <location>
        <begin position="98"/>
        <end position="117"/>
    </location>
</feature>
<organism evidence="2">
    <name type="scientific">Laccaria bicolor</name>
    <name type="common">Bicoloured deceiver</name>
    <name type="synonym">Laccaria laccata var. bicolor</name>
    <dbReference type="NCBI Taxonomy" id="29883"/>
    <lineage>
        <taxon>Eukaryota</taxon>
        <taxon>Fungi</taxon>
        <taxon>Dikarya</taxon>
        <taxon>Basidiomycota</taxon>
        <taxon>Agaricomycotina</taxon>
        <taxon>Agaricomycetes</taxon>
        <taxon>Agaricomycetidae</taxon>
        <taxon>Agaricales</taxon>
        <taxon>Agaricineae</taxon>
        <taxon>Hydnangiaceae</taxon>
        <taxon>Laccaria</taxon>
    </lineage>
</organism>
<proteinExistence type="evidence at transcript level"/>
<sequence length="135" mass="14929">SQRTRTSTTSCTGGDCKIAFEFVVDLIEPALYLLRLKSPLSMDTSKALISPSVHYVLSTPSQRLSIHHPYAYLTAIFGILILHSLHFPRRTTKLAPSFPGGIVFLVPYTIIFGQFSVSPGIFNTLTRRLCVTADN</sequence>
<dbReference type="AlphaFoldDB" id="P87071"/>
<feature type="transmembrane region" description="Helical" evidence="1">
    <location>
        <begin position="70"/>
        <end position="86"/>
    </location>
</feature>
<reference evidence="2" key="1">
    <citation type="submission" date="1997-03" db="EMBL/GenBank/DDBJ databases">
        <authorList>
            <person name="Kim S.J."/>
            <person name="Hiremath S.T."/>
            <person name="Podila G.K."/>
        </authorList>
    </citation>
    <scope>NUCLEOTIDE SEQUENCE</scope>
    <source>
        <strain evidence="2">DR170</strain>
    </source>
</reference>
<name>P87071_LACBI</name>
<dbReference type="EMBL" id="U93509">
    <property type="protein sequence ID" value="AAB53653.1"/>
    <property type="molecule type" value="mRNA"/>
</dbReference>
<keyword evidence="1" id="KW-1133">Transmembrane helix</keyword>
<accession>P87071</accession>
<evidence type="ECO:0000256" key="1">
    <source>
        <dbReference type="SAM" id="Phobius"/>
    </source>
</evidence>
<keyword evidence="1" id="KW-0472">Membrane</keyword>
<feature type="non-terminal residue" evidence="2">
    <location>
        <position position="1"/>
    </location>
</feature>
<protein>
    <submittedName>
        <fullName evidence="2">Symbiosis-related protein</fullName>
    </submittedName>
</protein>